<accession>A0A9P5E563</accession>
<evidence type="ECO:0000313" key="2">
    <source>
        <dbReference type="Proteomes" id="UP000737391"/>
    </source>
</evidence>
<comment type="caution">
    <text evidence="1">The sequence shown here is derived from an EMBL/GenBank/DDBJ whole genome shotgun (WGS) entry which is preliminary data.</text>
</comment>
<dbReference type="InterPro" id="IPR036047">
    <property type="entry name" value="F-box-like_dom_sf"/>
</dbReference>
<name>A0A9P5E563_9HYPO</name>
<proteinExistence type="predicted"/>
<gene>
    <name evidence="1" type="ORF">FAGAP_8205</name>
</gene>
<organism evidence="1 2">
    <name type="scientific">Fusarium agapanthi</name>
    <dbReference type="NCBI Taxonomy" id="1803897"/>
    <lineage>
        <taxon>Eukaryota</taxon>
        <taxon>Fungi</taxon>
        <taxon>Dikarya</taxon>
        <taxon>Ascomycota</taxon>
        <taxon>Pezizomycotina</taxon>
        <taxon>Sordariomycetes</taxon>
        <taxon>Hypocreomycetidae</taxon>
        <taxon>Hypocreales</taxon>
        <taxon>Nectriaceae</taxon>
        <taxon>Fusarium</taxon>
        <taxon>Fusarium fujikuroi species complex</taxon>
    </lineage>
</organism>
<protein>
    <submittedName>
        <fullName evidence="1">PRANC domain</fullName>
    </submittedName>
</protein>
<evidence type="ECO:0000313" key="1">
    <source>
        <dbReference type="EMBL" id="KAF4495651.1"/>
    </source>
</evidence>
<dbReference type="Proteomes" id="UP000737391">
    <property type="component" value="Unassembled WGS sequence"/>
</dbReference>
<keyword evidence="2" id="KW-1185">Reference proteome</keyword>
<dbReference type="EMBL" id="LUFC02000620">
    <property type="protein sequence ID" value="KAF4495651.1"/>
    <property type="molecule type" value="Genomic_DNA"/>
</dbReference>
<sequence length="87" mass="9976">MRSPSPRKGLWDSLPSEIRLLIFQSLIQDGSTLAYLAAVSRAWLTDVERYNFTRIKLTPSRLMDFRSMIRRNKALCTPGTGMPTDEE</sequence>
<dbReference type="CDD" id="cd09917">
    <property type="entry name" value="F-box_SF"/>
    <property type="match status" value="1"/>
</dbReference>
<dbReference type="SUPFAM" id="SSF81383">
    <property type="entry name" value="F-box domain"/>
    <property type="match status" value="1"/>
</dbReference>
<dbReference type="OrthoDB" id="4688861at2759"/>
<dbReference type="AlphaFoldDB" id="A0A9P5E563"/>
<reference evidence="1" key="1">
    <citation type="submission" date="2020-01" db="EMBL/GenBank/DDBJ databases">
        <title>Identification and distribution of gene clusters putatively required for synthesis of sphingolipid metabolism inhibitors in phylogenetically diverse species of the filamentous fungus Fusarium.</title>
        <authorList>
            <person name="Kim H.-S."/>
            <person name="Busman M."/>
            <person name="Brown D.W."/>
            <person name="Divon H."/>
            <person name="Uhlig S."/>
            <person name="Proctor R.H."/>
        </authorList>
    </citation>
    <scope>NUCLEOTIDE SEQUENCE</scope>
    <source>
        <strain evidence="1">NRRL 31653</strain>
    </source>
</reference>